<keyword evidence="7 8" id="KW-0472">Membrane</keyword>
<feature type="domain" description="Casparian strip membrane protein" evidence="9">
    <location>
        <begin position="34"/>
        <end position="172"/>
    </location>
</feature>
<keyword evidence="4 8" id="KW-1003">Cell membrane</keyword>
<dbReference type="Proteomes" id="UP001367508">
    <property type="component" value="Unassembled WGS sequence"/>
</dbReference>
<feature type="transmembrane region" description="Helical" evidence="8">
    <location>
        <begin position="40"/>
        <end position="58"/>
    </location>
</feature>
<comment type="subunit">
    <text evidence="3 8">Homodimer and heterodimers.</text>
</comment>
<keyword evidence="11" id="KW-1185">Reference proteome</keyword>
<accession>A0AAN9Q4Y1</accession>
<evidence type="ECO:0000313" key="11">
    <source>
        <dbReference type="Proteomes" id="UP001367508"/>
    </source>
</evidence>
<dbReference type="InterPro" id="IPR006702">
    <property type="entry name" value="CASP_dom"/>
</dbReference>
<evidence type="ECO:0000256" key="2">
    <source>
        <dbReference type="ARBA" id="ARBA00007651"/>
    </source>
</evidence>
<comment type="similarity">
    <text evidence="2 8">Belongs to the Casparian strip membrane proteins (CASP) family.</text>
</comment>
<dbReference type="GO" id="GO:0005886">
    <property type="term" value="C:plasma membrane"/>
    <property type="evidence" value="ECO:0007669"/>
    <property type="project" value="UniProtKB-SubCell"/>
</dbReference>
<evidence type="ECO:0000256" key="5">
    <source>
        <dbReference type="ARBA" id="ARBA00022692"/>
    </source>
</evidence>
<evidence type="ECO:0000256" key="1">
    <source>
        <dbReference type="ARBA" id="ARBA00004651"/>
    </source>
</evidence>
<evidence type="ECO:0000259" key="9">
    <source>
        <dbReference type="Pfam" id="PF04535"/>
    </source>
</evidence>
<reference evidence="10 11" key="1">
    <citation type="submission" date="2024-01" db="EMBL/GenBank/DDBJ databases">
        <title>The genomes of 5 underutilized Papilionoideae crops provide insights into root nodulation and disease resistanc.</title>
        <authorList>
            <person name="Jiang F."/>
        </authorList>
    </citation>
    <scope>NUCLEOTIDE SEQUENCE [LARGE SCALE GENOMIC DNA]</scope>
    <source>
        <strain evidence="10">LVBAO_FW01</strain>
        <tissue evidence="10">Leaves</tissue>
    </source>
</reference>
<keyword evidence="5 8" id="KW-0812">Transmembrane</keyword>
<keyword evidence="6 8" id="KW-1133">Transmembrane helix</keyword>
<feature type="transmembrane region" description="Helical" evidence="8">
    <location>
        <begin position="164"/>
        <end position="185"/>
    </location>
</feature>
<evidence type="ECO:0000256" key="8">
    <source>
        <dbReference type="RuleBase" id="RU361233"/>
    </source>
</evidence>
<gene>
    <name evidence="10" type="ORF">VNO77_32112</name>
</gene>
<feature type="transmembrane region" description="Helical" evidence="8">
    <location>
        <begin position="111"/>
        <end position="136"/>
    </location>
</feature>
<dbReference type="InterPro" id="IPR006459">
    <property type="entry name" value="CASP/CASPL"/>
</dbReference>
<dbReference type="NCBIfam" id="TIGR01569">
    <property type="entry name" value="A_tha_TIGR01569"/>
    <property type="match status" value="1"/>
</dbReference>
<comment type="subcellular location">
    <subcellularLocation>
        <location evidence="1 8">Cell membrane</location>
        <topology evidence="1 8">Multi-pass membrane protein</topology>
    </subcellularLocation>
</comment>
<dbReference type="AlphaFoldDB" id="A0AAN9Q4Y1"/>
<dbReference type="PANTHER" id="PTHR33573:SF46">
    <property type="entry name" value="CASP-LIKE PROTEIN 2A1"/>
    <property type="match status" value="1"/>
</dbReference>
<dbReference type="Pfam" id="PF04535">
    <property type="entry name" value="CASP_dom"/>
    <property type="match status" value="1"/>
</dbReference>
<dbReference type="EMBL" id="JAYMYQ010000007">
    <property type="protein sequence ID" value="KAK7321454.1"/>
    <property type="molecule type" value="Genomic_DNA"/>
</dbReference>
<dbReference type="PANTHER" id="PTHR33573">
    <property type="entry name" value="CASP-LIKE PROTEIN 4A4"/>
    <property type="match status" value="1"/>
</dbReference>
<sequence length="207" mass="22258">MEKGSGVLETPRSCKQLKVADGTDQEIEGNNTILRIVETFLRLLPIGLCVTALIIMLKNSQQNDYASISYTDLAAFRYLVHANGICAGYSLFSAVIVALPRPSTMPRAWTFFLLDQVLTYIILAAGAASVEVLYLAEKGDPAITWSSACGSLGPFCHKVTASTAITFVAIVCYVLLSLISSYNLFTKYDAPAPNNPTKGTDIAALHG</sequence>
<evidence type="ECO:0000313" key="10">
    <source>
        <dbReference type="EMBL" id="KAK7321454.1"/>
    </source>
</evidence>
<evidence type="ECO:0000256" key="6">
    <source>
        <dbReference type="ARBA" id="ARBA00022989"/>
    </source>
</evidence>
<name>A0AAN9Q4Y1_CANGL</name>
<comment type="caution">
    <text evidence="10">The sequence shown here is derived from an EMBL/GenBank/DDBJ whole genome shotgun (WGS) entry which is preliminary data.</text>
</comment>
<organism evidence="10 11">
    <name type="scientific">Canavalia gladiata</name>
    <name type="common">Sword bean</name>
    <name type="synonym">Dolichos gladiatus</name>
    <dbReference type="NCBI Taxonomy" id="3824"/>
    <lineage>
        <taxon>Eukaryota</taxon>
        <taxon>Viridiplantae</taxon>
        <taxon>Streptophyta</taxon>
        <taxon>Embryophyta</taxon>
        <taxon>Tracheophyta</taxon>
        <taxon>Spermatophyta</taxon>
        <taxon>Magnoliopsida</taxon>
        <taxon>eudicotyledons</taxon>
        <taxon>Gunneridae</taxon>
        <taxon>Pentapetalae</taxon>
        <taxon>rosids</taxon>
        <taxon>fabids</taxon>
        <taxon>Fabales</taxon>
        <taxon>Fabaceae</taxon>
        <taxon>Papilionoideae</taxon>
        <taxon>50 kb inversion clade</taxon>
        <taxon>NPAAA clade</taxon>
        <taxon>indigoferoid/millettioid clade</taxon>
        <taxon>Phaseoleae</taxon>
        <taxon>Canavalia</taxon>
    </lineage>
</organism>
<proteinExistence type="inferred from homology"/>
<protein>
    <recommendedName>
        <fullName evidence="8">CASP-like protein</fullName>
    </recommendedName>
</protein>
<feature type="transmembrane region" description="Helical" evidence="8">
    <location>
        <begin position="78"/>
        <end position="99"/>
    </location>
</feature>
<evidence type="ECO:0000256" key="4">
    <source>
        <dbReference type="ARBA" id="ARBA00022475"/>
    </source>
</evidence>
<evidence type="ECO:0000256" key="7">
    <source>
        <dbReference type="ARBA" id="ARBA00023136"/>
    </source>
</evidence>
<evidence type="ECO:0000256" key="3">
    <source>
        <dbReference type="ARBA" id="ARBA00011489"/>
    </source>
</evidence>